<dbReference type="STRING" id="1403537.Q428_12715"/>
<name>A0A017RSG6_9CLOT</name>
<protein>
    <submittedName>
        <fullName evidence="9">Membrane protein</fullName>
    </submittedName>
</protein>
<feature type="transmembrane region" description="Helical" evidence="7">
    <location>
        <begin position="122"/>
        <end position="141"/>
    </location>
</feature>
<proteinExistence type="inferred from homology"/>
<feature type="transmembrane region" description="Helical" evidence="7">
    <location>
        <begin position="210"/>
        <end position="229"/>
    </location>
</feature>
<organism evidence="9 10">
    <name type="scientific">Fervidicella metallireducens AeB</name>
    <dbReference type="NCBI Taxonomy" id="1403537"/>
    <lineage>
        <taxon>Bacteria</taxon>
        <taxon>Bacillati</taxon>
        <taxon>Bacillota</taxon>
        <taxon>Clostridia</taxon>
        <taxon>Eubacteriales</taxon>
        <taxon>Clostridiaceae</taxon>
        <taxon>Fervidicella</taxon>
    </lineage>
</organism>
<evidence type="ECO:0000256" key="2">
    <source>
        <dbReference type="ARBA" id="ARBA00007362"/>
    </source>
</evidence>
<evidence type="ECO:0000313" key="10">
    <source>
        <dbReference type="Proteomes" id="UP000019681"/>
    </source>
</evidence>
<evidence type="ECO:0000256" key="4">
    <source>
        <dbReference type="ARBA" id="ARBA00022692"/>
    </source>
</evidence>
<evidence type="ECO:0000313" key="9">
    <source>
        <dbReference type="EMBL" id="EYE87552.1"/>
    </source>
</evidence>
<sequence>MTKGYLYIILSAFIFSTMELVSKMISSELNPFQLTFIRFLIGGLILLPFALKDMKAKKISLKKEDFLFLSMLAFLSIIISMTFFQLAVLYTKASTVAVIFSTNPIFTIPFAHLILKEKIDKNMIFSLFLSLGGIVLIFNPFNISPDYVGIILAVLSALTFSLYTVVGKLRIEKYGGTILNSFTFLIGVFMLLFIMLIFKIPVFKGINLGNIFQLVYLGVVVTGLGYLFYFSAIKETSASTASIVFFIKPALAPLLSFIILKESIPLNTLTGILLILFGAYVTLIKNVKTR</sequence>
<dbReference type="Gene3D" id="1.10.3730.20">
    <property type="match status" value="1"/>
</dbReference>
<dbReference type="InterPro" id="IPR000620">
    <property type="entry name" value="EamA_dom"/>
</dbReference>
<evidence type="ECO:0000259" key="8">
    <source>
        <dbReference type="Pfam" id="PF00892"/>
    </source>
</evidence>
<comment type="caution">
    <text evidence="9">The sequence shown here is derived from an EMBL/GenBank/DDBJ whole genome shotgun (WGS) entry which is preliminary data.</text>
</comment>
<evidence type="ECO:0000256" key="1">
    <source>
        <dbReference type="ARBA" id="ARBA00004651"/>
    </source>
</evidence>
<keyword evidence="3" id="KW-1003">Cell membrane</keyword>
<dbReference type="OrthoDB" id="9813604at2"/>
<dbReference type="PANTHER" id="PTHR32322:SF18">
    <property type="entry name" value="S-ADENOSYLMETHIONINE_S-ADENOSYLHOMOCYSTEINE TRANSPORTER"/>
    <property type="match status" value="1"/>
</dbReference>
<dbReference type="RefSeq" id="WP_035381255.1">
    <property type="nucleotide sequence ID" value="NZ_AZQP01000049.1"/>
</dbReference>
<feature type="transmembrane region" description="Helical" evidence="7">
    <location>
        <begin position="32"/>
        <end position="51"/>
    </location>
</feature>
<dbReference type="PANTHER" id="PTHR32322">
    <property type="entry name" value="INNER MEMBRANE TRANSPORTER"/>
    <property type="match status" value="1"/>
</dbReference>
<feature type="transmembrane region" description="Helical" evidence="7">
    <location>
        <begin position="266"/>
        <end position="284"/>
    </location>
</feature>
<feature type="transmembrane region" description="Helical" evidence="7">
    <location>
        <begin position="96"/>
        <end position="115"/>
    </location>
</feature>
<gene>
    <name evidence="9" type="ORF">Q428_12715</name>
</gene>
<keyword evidence="6 7" id="KW-0472">Membrane</keyword>
<dbReference type="Pfam" id="PF00892">
    <property type="entry name" value="EamA"/>
    <property type="match status" value="2"/>
</dbReference>
<feature type="transmembrane region" description="Helical" evidence="7">
    <location>
        <begin position="66"/>
        <end position="90"/>
    </location>
</feature>
<evidence type="ECO:0000256" key="6">
    <source>
        <dbReference type="ARBA" id="ARBA00023136"/>
    </source>
</evidence>
<comment type="subcellular location">
    <subcellularLocation>
        <location evidence="1">Cell membrane</location>
        <topology evidence="1">Multi-pass membrane protein</topology>
    </subcellularLocation>
</comment>
<evidence type="ECO:0000256" key="3">
    <source>
        <dbReference type="ARBA" id="ARBA00022475"/>
    </source>
</evidence>
<evidence type="ECO:0000256" key="5">
    <source>
        <dbReference type="ARBA" id="ARBA00022989"/>
    </source>
</evidence>
<dbReference type="Proteomes" id="UP000019681">
    <property type="component" value="Unassembled WGS sequence"/>
</dbReference>
<dbReference type="EMBL" id="AZQP01000049">
    <property type="protein sequence ID" value="EYE87552.1"/>
    <property type="molecule type" value="Genomic_DNA"/>
</dbReference>
<reference evidence="9 10" key="1">
    <citation type="journal article" date="2014" name="Genome Announc.">
        <title>Draft Genome Sequence of Fervidicella metallireducens Strain AeBT, an Iron-Reducing Thermoanaerobe from the Great Artesian Basin.</title>
        <authorList>
            <person name="Patel B.K."/>
        </authorList>
    </citation>
    <scope>NUCLEOTIDE SEQUENCE [LARGE SCALE GENOMIC DNA]</scope>
    <source>
        <strain evidence="9 10">AeB</strain>
    </source>
</reference>
<feature type="transmembrane region" description="Helical" evidence="7">
    <location>
        <begin position="147"/>
        <end position="166"/>
    </location>
</feature>
<evidence type="ECO:0000256" key="7">
    <source>
        <dbReference type="SAM" id="Phobius"/>
    </source>
</evidence>
<feature type="transmembrane region" description="Helical" evidence="7">
    <location>
        <begin position="178"/>
        <end position="198"/>
    </location>
</feature>
<dbReference type="AlphaFoldDB" id="A0A017RSG6"/>
<keyword evidence="5 7" id="KW-1133">Transmembrane helix</keyword>
<feature type="transmembrane region" description="Helical" evidence="7">
    <location>
        <begin position="5"/>
        <end position="26"/>
    </location>
</feature>
<dbReference type="InterPro" id="IPR050638">
    <property type="entry name" value="AA-Vitamin_Transporters"/>
</dbReference>
<feature type="domain" description="EamA" evidence="8">
    <location>
        <begin position="3"/>
        <end position="138"/>
    </location>
</feature>
<dbReference type="InterPro" id="IPR037185">
    <property type="entry name" value="EmrE-like"/>
</dbReference>
<dbReference type="SUPFAM" id="SSF103481">
    <property type="entry name" value="Multidrug resistance efflux transporter EmrE"/>
    <property type="match status" value="2"/>
</dbReference>
<comment type="similarity">
    <text evidence="2">Belongs to the EamA transporter family.</text>
</comment>
<feature type="transmembrane region" description="Helical" evidence="7">
    <location>
        <begin position="241"/>
        <end position="260"/>
    </location>
</feature>
<keyword evidence="4 7" id="KW-0812">Transmembrane</keyword>
<feature type="domain" description="EamA" evidence="8">
    <location>
        <begin position="149"/>
        <end position="283"/>
    </location>
</feature>
<accession>A0A017RSG6</accession>
<keyword evidence="10" id="KW-1185">Reference proteome</keyword>
<dbReference type="GO" id="GO:0005886">
    <property type="term" value="C:plasma membrane"/>
    <property type="evidence" value="ECO:0007669"/>
    <property type="project" value="UniProtKB-SubCell"/>
</dbReference>